<name>A0A841T193_9BACL</name>
<gene>
    <name evidence="1" type="ORF">H7B67_24555</name>
</gene>
<proteinExistence type="predicted"/>
<protein>
    <recommendedName>
        <fullName evidence="3">Glycoside hydrolase family 5 domain-containing protein</fullName>
    </recommendedName>
</protein>
<sequence>MGKTVLEIRGEDFLINGRKVYSEIEGSKPEAHGLLMNARFIQGIFDDKADRERYNRFGKEFDPERNTNELIAALPEWYEYGLRAFTVGFQGGGPCFTMDPGGIASIDNNPFGPNGLSLDPAYAARMDRLIRAADELGMVVIVSYLYVGQLPRLKGGKAVLNAVRTASRFLREGGYTNVIIEVANEHNIQAHGHPLVYTPEGVVALLEIARAESGGMPVGCSGTGDFISEEVCRESDVILIHGNEISRQVYYNHINQVKRWAPGKPVVCNEDSQALANLQVAYQTRTSWGYYNNMTKQEPPSDWGITPGEDLFFAYRMAEGIGISLPPIPEEDQYYLQGLEPDMEVEGKRWIRLASLYPEKIDYVRFFRNGEEVFTSYVDPFSVNFRFNWYQDAWRASPEDREWKAVIHLKNGEEIVKFAI</sequence>
<accession>A0A841T193</accession>
<dbReference type="Gene3D" id="3.20.20.80">
    <property type="entry name" value="Glycosidases"/>
    <property type="match status" value="1"/>
</dbReference>
<evidence type="ECO:0008006" key="3">
    <source>
        <dbReference type="Google" id="ProtNLM"/>
    </source>
</evidence>
<dbReference type="AlphaFoldDB" id="A0A841T193"/>
<dbReference type="Proteomes" id="UP000535838">
    <property type="component" value="Unassembled WGS sequence"/>
</dbReference>
<keyword evidence="2" id="KW-1185">Reference proteome</keyword>
<evidence type="ECO:0000313" key="2">
    <source>
        <dbReference type="Proteomes" id="UP000535838"/>
    </source>
</evidence>
<reference evidence="1 2" key="1">
    <citation type="submission" date="2020-08" db="EMBL/GenBank/DDBJ databases">
        <title>Cohnella phylogeny.</title>
        <authorList>
            <person name="Dunlap C."/>
        </authorList>
    </citation>
    <scope>NUCLEOTIDE SEQUENCE [LARGE SCALE GENOMIC DNA]</scope>
    <source>
        <strain evidence="1 2">DSM 25241</strain>
    </source>
</reference>
<comment type="caution">
    <text evidence="1">The sequence shown here is derived from an EMBL/GenBank/DDBJ whole genome shotgun (WGS) entry which is preliminary data.</text>
</comment>
<dbReference type="RefSeq" id="WP_185122522.1">
    <property type="nucleotide sequence ID" value="NZ_JACJVQ010000021.1"/>
</dbReference>
<dbReference type="EMBL" id="JACJVQ010000021">
    <property type="protein sequence ID" value="MBB6637312.1"/>
    <property type="molecule type" value="Genomic_DNA"/>
</dbReference>
<organism evidence="1 2">
    <name type="scientific">Cohnella thailandensis</name>
    <dbReference type="NCBI Taxonomy" id="557557"/>
    <lineage>
        <taxon>Bacteria</taxon>
        <taxon>Bacillati</taxon>
        <taxon>Bacillota</taxon>
        <taxon>Bacilli</taxon>
        <taxon>Bacillales</taxon>
        <taxon>Paenibacillaceae</taxon>
        <taxon>Cohnella</taxon>
    </lineage>
</organism>
<dbReference type="InterPro" id="IPR017853">
    <property type="entry name" value="GH"/>
</dbReference>
<dbReference type="SUPFAM" id="SSF51445">
    <property type="entry name" value="(Trans)glycosidases"/>
    <property type="match status" value="1"/>
</dbReference>
<evidence type="ECO:0000313" key="1">
    <source>
        <dbReference type="EMBL" id="MBB6637312.1"/>
    </source>
</evidence>